<reference evidence="1 2" key="1">
    <citation type="journal article" date="2020" name="Cell">
        <title>Large-Scale Comparative Analyses of Tick Genomes Elucidate Their Genetic Diversity and Vector Capacities.</title>
        <authorList>
            <consortium name="Tick Genome and Microbiome Consortium (TIGMIC)"/>
            <person name="Jia N."/>
            <person name="Wang J."/>
            <person name="Shi W."/>
            <person name="Du L."/>
            <person name="Sun Y."/>
            <person name="Zhan W."/>
            <person name="Jiang J.F."/>
            <person name="Wang Q."/>
            <person name="Zhang B."/>
            <person name="Ji P."/>
            <person name="Bell-Sakyi L."/>
            <person name="Cui X.M."/>
            <person name="Yuan T.T."/>
            <person name="Jiang B.G."/>
            <person name="Yang W.F."/>
            <person name="Lam T.T."/>
            <person name="Chang Q.C."/>
            <person name="Ding S.J."/>
            <person name="Wang X.J."/>
            <person name="Zhu J.G."/>
            <person name="Ruan X.D."/>
            <person name="Zhao L."/>
            <person name="Wei J.T."/>
            <person name="Ye R.Z."/>
            <person name="Que T.C."/>
            <person name="Du C.H."/>
            <person name="Zhou Y.H."/>
            <person name="Cheng J.X."/>
            <person name="Dai P.F."/>
            <person name="Guo W.B."/>
            <person name="Han X.H."/>
            <person name="Huang E.J."/>
            <person name="Li L.F."/>
            <person name="Wei W."/>
            <person name="Gao Y.C."/>
            <person name="Liu J.Z."/>
            <person name="Shao H.Z."/>
            <person name="Wang X."/>
            <person name="Wang C.C."/>
            <person name="Yang T.C."/>
            <person name="Huo Q.B."/>
            <person name="Li W."/>
            <person name="Chen H.Y."/>
            <person name="Chen S.E."/>
            <person name="Zhou L.G."/>
            <person name="Ni X.B."/>
            <person name="Tian J.H."/>
            <person name="Sheng Y."/>
            <person name="Liu T."/>
            <person name="Pan Y.S."/>
            <person name="Xia L.Y."/>
            <person name="Li J."/>
            <person name="Zhao F."/>
            <person name="Cao W.C."/>
        </authorList>
    </citation>
    <scope>NUCLEOTIDE SEQUENCE [LARGE SCALE GENOMIC DNA]</scope>
    <source>
        <strain evidence="1">Iper-2018</strain>
    </source>
</reference>
<organism evidence="1 2">
    <name type="scientific">Ixodes persulcatus</name>
    <name type="common">Taiga tick</name>
    <dbReference type="NCBI Taxonomy" id="34615"/>
    <lineage>
        <taxon>Eukaryota</taxon>
        <taxon>Metazoa</taxon>
        <taxon>Ecdysozoa</taxon>
        <taxon>Arthropoda</taxon>
        <taxon>Chelicerata</taxon>
        <taxon>Arachnida</taxon>
        <taxon>Acari</taxon>
        <taxon>Parasitiformes</taxon>
        <taxon>Ixodida</taxon>
        <taxon>Ixodoidea</taxon>
        <taxon>Ixodidae</taxon>
        <taxon>Ixodinae</taxon>
        <taxon>Ixodes</taxon>
    </lineage>
</organism>
<dbReference type="Proteomes" id="UP000805193">
    <property type="component" value="Unassembled WGS sequence"/>
</dbReference>
<comment type="caution">
    <text evidence="1">The sequence shown here is derived from an EMBL/GenBank/DDBJ whole genome shotgun (WGS) entry which is preliminary data.</text>
</comment>
<evidence type="ECO:0000313" key="1">
    <source>
        <dbReference type="EMBL" id="KAG0431406.1"/>
    </source>
</evidence>
<proteinExistence type="predicted"/>
<evidence type="ECO:0000313" key="2">
    <source>
        <dbReference type="Proteomes" id="UP000805193"/>
    </source>
</evidence>
<keyword evidence="2" id="KW-1185">Reference proteome</keyword>
<dbReference type="EMBL" id="JABSTQ010009226">
    <property type="protein sequence ID" value="KAG0431406.1"/>
    <property type="molecule type" value="Genomic_DNA"/>
</dbReference>
<name>A0AC60QBG6_IXOPE</name>
<sequence length="418" mass="46405">MSEDFSVRLCTLVGKHPAIYDMFDANFREESVKKEAWMAISRELGVPAKFKSESEKAFCLHQEKPKVRPQLTRDQECRPVVPIIERFVATTATSIPSRRKSTRFVGETKSANKPEDLPVVEPDDTELVLVRVKKSPQGSLRPKEIERASRPQPDLETVSEPESAQPASSPVKRMPRGRKSLRSKGTEREPQSDLEPVSEPESAKPASSPVKRTPRGRKSTRFVRETSEPVGELESTTSVLTPLKAAQQTEVFRFKAQAKATSKPPETPAAELEDTELVLVRVKKSEHGNVRFVGEIELADKPVQNPNPVGEPEIAKPISTPAKNTPRGKRILSRTVGAKEAAAPQSMEVDDLPVSEPSAKKLRIEANGDAEKSKDVFSLTERDERFIECLRSKLAQVALQNRGPIEATLLEVMDRALK</sequence>
<accession>A0AC60QBG6</accession>
<gene>
    <name evidence="1" type="ORF">HPB47_021822</name>
</gene>
<protein>
    <submittedName>
        <fullName evidence="1">Uncharacterized protein</fullName>
    </submittedName>
</protein>